<dbReference type="AlphaFoldDB" id="A0AA45WSE9"/>
<keyword evidence="2" id="KW-1185">Reference proteome</keyword>
<evidence type="ECO:0000313" key="2">
    <source>
        <dbReference type="Proteomes" id="UP001157946"/>
    </source>
</evidence>
<protein>
    <submittedName>
        <fullName evidence="1">Uncharacterized protein</fullName>
    </submittedName>
</protein>
<gene>
    <name evidence="1" type="ORF">SAMN06265361_10928</name>
</gene>
<sequence>MLEKGFATGGRVSPWIELRWGGPNRRITAKGINSHTTNQTKSNRPNYKFTHFVVFYKNTTLPKEGCFGKLAL</sequence>
<accession>A0AA45WSE9</accession>
<proteinExistence type="predicted"/>
<dbReference type="EMBL" id="FXTU01000009">
    <property type="protein sequence ID" value="SMP32706.1"/>
    <property type="molecule type" value="Genomic_DNA"/>
</dbReference>
<dbReference type="RefSeq" id="WP_102991206.1">
    <property type="nucleotide sequence ID" value="NZ_FXTU01000009.1"/>
</dbReference>
<organism evidence="1 2">
    <name type="scientific">Laceyella tengchongensis</name>
    <dbReference type="NCBI Taxonomy" id="574699"/>
    <lineage>
        <taxon>Bacteria</taxon>
        <taxon>Bacillati</taxon>
        <taxon>Bacillota</taxon>
        <taxon>Bacilli</taxon>
        <taxon>Bacillales</taxon>
        <taxon>Thermoactinomycetaceae</taxon>
        <taxon>Laceyella</taxon>
    </lineage>
</organism>
<dbReference type="Proteomes" id="UP001157946">
    <property type="component" value="Unassembled WGS sequence"/>
</dbReference>
<comment type="caution">
    <text evidence="1">The sequence shown here is derived from an EMBL/GenBank/DDBJ whole genome shotgun (WGS) entry which is preliminary data.</text>
</comment>
<name>A0AA45WSE9_9BACL</name>
<reference evidence="1" key="1">
    <citation type="submission" date="2017-05" db="EMBL/GenBank/DDBJ databases">
        <authorList>
            <person name="Varghese N."/>
            <person name="Submissions S."/>
        </authorList>
    </citation>
    <scope>NUCLEOTIDE SEQUENCE</scope>
    <source>
        <strain evidence="1">DSM 45262</strain>
    </source>
</reference>
<evidence type="ECO:0000313" key="1">
    <source>
        <dbReference type="EMBL" id="SMP32706.1"/>
    </source>
</evidence>